<sequence>MMSQLSARMSVFAAAALAIGFSAAAHADDAISKVKAAAPLAVCEITPKENGKAYVIWHLTAFDADGTRYYRAITSNLIELIVKPDGSIQSDANPCTNELTFYSSSYR</sequence>
<evidence type="ECO:0000313" key="3">
    <source>
        <dbReference type="Proteomes" id="UP000053235"/>
    </source>
</evidence>
<accession>A0A0M7AHZ3</accession>
<organism evidence="2 3">
    <name type="scientific">Roseibium alexandrii</name>
    <dbReference type="NCBI Taxonomy" id="388408"/>
    <lineage>
        <taxon>Bacteria</taxon>
        <taxon>Pseudomonadati</taxon>
        <taxon>Pseudomonadota</taxon>
        <taxon>Alphaproteobacteria</taxon>
        <taxon>Hyphomicrobiales</taxon>
        <taxon>Stappiaceae</taxon>
        <taxon>Roseibium</taxon>
    </lineage>
</organism>
<reference evidence="3" key="1">
    <citation type="submission" date="2015-07" db="EMBL/GenBank/DDBJ databases">
        <authorList>
            <person name="Rodrigo-Torres Lidia"/>
            <person name="Arahal R.David."/>
        </authorList>
    </citation>
    <scope>NUCLEOTIDE SEQUENCE [LARGE SCALE GENOMIC DNA]</scope>
    <source>
        <strain evidence="3">CECT 5112</strain>
    </source>
</reference>
<feature type="chain" id="PRO_5005809339" evidence="1">
    <location>
        <begin position="28"/>
        <end position="107"/>
    </location>
</feature>
<keyword evidence="1" id="KW-0732">Signal</keyword>
<evidence type="ECO:0000313" key="2">
    <source>
        <dbReference type="EMBL" id="CTQ74755.1"/>
    </source>
</evidence>
<proteinExistence type="predicted"/>
<gene>
    <name evidence="2" type="ORF">LAX5112_03961</name>
</gene>
<keyword evidence="3" id="KW-1185">Reference proteome</keyword>
<protein>
    <submittedName>
        <fullName evidence="2">Uncharacterized protein</fullName>
    </submittedName>
</protein>
<dbReference type="OrthoDB" id="9892028at2"/>
<evidence type="ECO:0000256" key="1">
    <source>
        <dbReference type="SAM" id="SignalP"/>
    </source>
</evidence>
<dbReference type="Proteomes" id="UP000053235">
    <property type="component" value="Unassembled WGS sequence"/>
</dbReference>
<dbReference type="EMBL" id="CXWD01000018">
    <property type="protein sequence ID" value="CTQ74755.1"/>
    <property type="molecule type" value="Genomic_DNA"/>
</dbReference>
<dbReference type="RefSeq" id="WP_055673261.1">
    <property type="nucleotide sequence ID" value="NZ_CXWD01000018.1"/>
</dbReference>
<name>A0A0M7AHZ3_9HYPH</name>
<feature type="signal peptide" evidence="1">
    <location>
        <begin position="1"/>
        <end position="27"/>
    </location>
</feature>
<dbReference type="AlphaFoldDB" id="A0A0M7AHZ3"/>